<evidence type="ECO:0000313" key="1">
    <source>
        <dbReference type="EMBL" id="MCD7471438.1"/>
    </source>
</evidence>
<gene>
    <name evidence="1" type="ORF">HAX54_011882</name>
</gene>
<name>A0ABS8TKT0_DATST</name>
<accession>A0ABS8TKT0</accession>
<organism evidence="1 2">
    <name type="scientific">Datura stramonium</name>
    <name type="common">Jimsonweed</name>
    <name type="synonym">Common thornapple</name>
    <dbReference type="NCBI Taxonomy" id="4076"/>
    <lineage>
        <taxon>Eukaryota</taxon>
        <taxon>Viridiplantae</taxon>
        <taxon>Streptophyta</taxon>
        <taxon>Embryophyta</taxon>
        <taxon>Tracheophyta</taxon>
        <taxon>Spermatophyta</taxon>
        <taxon>Magnoliopsida</taxon>
        <taxon>eudicotyledons</taxon>
        <taxon>Gunneridae</taxon>
        <taxon>Pentapetalae</taxon>
        <taxon>asterids</taxon>
        <taxon>lamiids</taxon>
        <taxon>Solanales</taxon>
        <taxon>Solanaceae</taxon>
        <taxon>Solanoideae</taxon>
        <taxon>Datureae</taxon>
        <taxon>Datura</taxon>
    </lineage>
</organism>
<keyword evidence="2" id="KW-1185">Reference proteome</keyword>
<reference evidence="1 2" key="1">
    <citation type="journal article" date="2021" name="BMC Genomics">
        <title>Datura genome reveals duplications of psychoactive alkaloid biosynthetic genes and high mutation rate following tissue culture.</title>
        <authorList>
            <person name="Rajewski A."/>
            <person name="Carter-House D."/>
            <person name="Stajich J."/>
            <person name="Litt A."/>
        </authorList>
    </citation>
    <scope>NUCLEOTIDE SEQUENCE [LARGE SCALE GENOMIC DNA]</scope>
    <source>
        <strain evidence="1">AR-01</strain>
    </source>
</reference>
<dbReference type="EMBL" id="JACEIK010001682">
    <property type="protein sequence ID" value="MCD7471438.1"/>
    <property type="molecule type" value="Genomic_DNA"/>
</dbReference>
<protein>
    <submittedName>
        <fullName evidence="1">Uncharacterized protein</fullName>
    </submittedName>
</protein>
<comment type="caution">
    <text evidence="1">The sequence shown here is derived from an EMBL/GenBank/DDBJ whole genome shotgun (WGS) entry which is preliminary data.</text>
</comment>
<evidence type="ECO:0000313" key="2">
    <source>
        <dbReference type="Proteomes" id="UP000823775"/>
    </source>
</evidence>
<proteinExistence type="predicted"/>
<dbReference type="Proteomes" id="UP000823775">
    <property type="component" value="Unassembled WGS sequence"/>
</dbReference>
<sequence length="151" mass="17020">MTDIDITHELIYRNISSIATELAIIWLPPNDVGVIQTFPARDVSKDEYDDFNSTPLLLLGYVELALLEKIFNIIIVTTSRIDEIAGLTIEQRKTRIEQSIQLLFADLKIRIKNGEANLKELEQMVPVAPVTGAFLEIDEDPLLPLDEDVNS</sequence>